<dbReference type="GO" id="GO:0009425">
    <property type="term" value="C:bacterial-type flagellum basal body"/>
    <property type="evidence" value="ECO:0007669"/>
    <property type="project" value="InterPro"/>
</dbReference>
<keyword evidence="4 10" id="KW-1003">Cell membrane</keyword>
<keyword evidence="9 10" id="KW-0472">Membrane</keyword>
<keyword evidence="8 10" id="KW-1133">Transmembrane helix</keyword>
<keyword evidence="11" id="KW-0966">Cell projection</keyword>
<evidence type="ECO:0000256" key="9">
    <source>
        <dbReference type="ARBA" id="ARBA00023136"/>
    </source>
</evidence>
<keyword evidence="11" id="KW-0969">Cilium</keyword>
<evidence type="ECO:0000256" key="3">
    <source>
        <dbReference type="ARBA" id="ARBA00008281"/>
    </source>
</evidence>
<proteinExistence type="inferred from homology"/>
<dbReference type="AlphaFoldDB" id="A0A7G1G6R5"/>
<evidence type="ECO:0000256" key="4">
    <source>
        <dbReference type="ARBA" id="ARBA00022475"/>
    </source>
</evidence>
<evidence type="ECO:0000256" key="10">
    <source>
        <dbReference type="RuleBase" id="RU364125"/>
    </source>
</evidence>
<keyword evidence="6 10" id="KW-0812">Transmembrane</keyword>
<evidence type="ECO:0000256" key="7">
    <source>
        <dbReference type="ARBA" id="ARBA00022779"/>
    </source>
</evidence>
<keyword evidence="11" id="KW-0282">Flagellum</keyword>
<dbReference type="KEGG" id="ocy:OSSY52_22920"/>
<dbReference type="Proteomes" id="UP000516361">
    <property type="component" value="Chromosome"/>
</dbReference>
<dbReference type="PANTHER" id="PTHR35091:SF2">
    <property type="entry name" value="FLAGELLAR PROTEIN FLIL"/>
    <property type="match status" value="1"/>
</dbReference>
<dbReference type="InParanoid" id="A0A7G1G6R5"/>
<dbReference type="Pfam" id="PF03748">
    <property type="entry name" value="FliL"/>
    <property type="match status" value="1"/>
</dbReference>
<accession>A0A7G1G6R5</accession>
<keyword evidence="5 10" id="KW-0145">Chemotaxis</keyword>
<gene>
    <name evidence="11" type="ORF">OSSY52_22920</name>
</gene>
<dbReference type="PANTHER" id="PTHR35091">
    <property type="entry name" value="FLAGELLAR PROTEIN FLIL"/>
    <property type="match status" value="1"/>
</dbReference>
<evidence type="ECO:0000256" key="1">
    <source>
        <dbReference type="ARBA" id="ARBA00002254"/>
    </source>
</evidence>
<keyword evidence="7 10" id="KW-0283">Flagellar rotation</keyword>
<evidence type="ECO:0000256" key="2">
    <source>
        <dbReference type="ARBA" id="ARBA00004162"/>
    </source>
</evidence>
<comment type="function">
    <text evidence="1 10">Controls the rotational direction of flagella during chemotaxis.</text>
</comment>
<comment type="subcellular location">
    <subcellularLocation>
        <location evidence="2">Cell membrane</location>
        <topology evidence="2">Single-pass membrane protein</topology>
    </subcellularLocation>
</comment>
<evidence type="ECO:0000256" key="5">
    <source>
        <dbReference type="ARBA" id="ARBA00022500"/>
    </source>
</evidence>
<evidence type="ECO:0000256" key="8">
    <source>
        <dbReference type="ARBA" id="ARBA00022989"/>
    </source>
</evidence>
<comment type="similarity">
    <text evidence="3 10">Belongs to the FliL family.</text>
</comment>
<dbReference type="GO" id="GO:0005886">
    <property type="term" value="C:plasma membrane"/>
    <property type="evidence" value="ECO:0007669"/>
    <property type="project" value="UniProtKB-SubCell"/>
</dbReference>
<evidence type="ECO:0000313" key="12">
    <source>
        <dbReference type="Proteomes" id="UP000516361"/>
    </source>
</evidence>
<dbReference type="GO" id="GO:0071978">
    <property type="term" value="P:bacterial-type flagellum-dependent swarming motility"/>
    <property type="evidence" value="ECO:0007669"/>
    <property type="project" value="TreeGrafter"/>
</dbReference>
<dbReference type="InterPro" id="IPR005503">
    <property type="entry name" value="FliL"/>
</dbReference>
<name>A0A7G1G6R5_9BACT</name>
<dbReference type="GO" id="GO:0006935">
    <property type="term" value="P:chemotaxis"/>
    <property type="evidence" value="ECO:0007669"/>
    <property type="project" value="UniProtKB-KW"/>
</dbReference>
<organism evidence="11 12">
    <name type="scientific">Tepiditoga spiralis</name>
    <dbReference type="NCBI Taxonomy" id="2108365"/>
    <lineage>
        <taxon>Bacteria</taxon>
        <taxon>Thermotogati</taxon>
        <taxon>Thermotogota</taxon>
        <taxon>Thermotogae</taxon>
        <taxon>Petrotogales</taxon>
        <taxon>Petrotogaceae</taxon>
        <taxon>Tepiditoga</taxon>
    </lineage>
</organism>
<dbReference type="EMBL" id="AP018712">
    <property type="protein sequence ID" value="BBE32151.1"/>
    <property type="molecule type" value="Genomic_DNA"/>
</dbReference>
<protein>
    <recommendedName>
        <fullName evidence="10">Flagellar protein FliL</fullName>
    </recommendedName>
</protein>
<feature type="transmembrane region" description="Helical" evidence="10">
    <location>
        <begin position="20"/>
        <end position="42"/>
    </location>
</feature>
<reference evidence="11 12" key="1">
    <citation type="submission" date="2018-06" db="EMBL/GenBank/DDBJ databases">
        <title>Genome sequencing of Oceanotoga sp. sy52.</title>
        <authorList>
            <person name="Mori K."/>
        </authorList>
    </citation>
    <scope>NUCLEOTIDE SEQUENCE [LARGE SCALE GENOMIC DNA]</scope>
    <source>
        <strain evidence="12">sy52</strain>
    </source>
</reference>
<keyword evidence="12" id="KW-1185">Reference proteome</keyword>
<dbReference type="RefSeq" id="WP_190615003.1">
    <property type="nucleotide sequence ID" value="NZ_AP018712.1"/>
</dbReference>
<evidence type="ECO:0000313" key="11">
    <source>
        <dbReference type="EMBL" id="BBE32151.1"/>
    </source>
</evidence>
<sequence>MADEEQKLPEQKEKKPLNPILLIIIGAVLMLIIAGGVSFFMVKLLGSNIPSQENKANTSTLRAPVISKAELIKDGSREPVMLKGGREVAVISALEFKVGSEECGSTIGANKVEIKDAIRMLFLNKTRAEVTTQQGMELLRKQIKDAVNEITGYTGERENLGVRSVNIIIMTIQQQ</sequence>
<evidence type="ECO:0000256" key="6">
    <source>
        <dbReference type="ARBA" id="ARBA00022692"/>
    </source>
</evidence>